<dbReference type="PROSITE" id="PS51257">
    <property type="entry name" value="PROKAR_LIPOPROTEIN"/>
    <property type="match status" value="1"/>
</dbReference>
<feature type="chain" id="PRO_5047098976" description="Lipoprotein" evidence="2">
    <location>
        <begin position="30"/>
        <end position="172"/>
    </location>
</feature>
<protein>
    <recommendedName>
        <fullName evidence="5">Lipoprotein</fullName>
    </recommendedName>
</protein>
<proteinExistence type="predicted"/>
<organism evidence="3 4">
    <name type="scientific">Alicyclobacillus sendaiensis PA2</name>
    <dbReference type="NCBI Taxonomy" id="3029425"/>
    <lineage>
        <taxon>Bacteria</taxon>
        <taxon>Bacillati</taxon>
        <taxon>Bacillota</taxon>
        <taxon>Bacilli</taxon>
        <taxon>Bacillales</taxon>
        <taxon>Alicyclobacillaceae</taxon>
        <taxon>Alicyclobacillus</taxon>
    </lineage>
</organism>
<comment type="caution">
    <text evidence="3">The sequence shown here is derived from an EMBL/GenBank/DDBJ whole genome shotgun (WGS) entry which is preliminary data.</text>
</comment>
<keyword evidence="2" id="KW-0732">Signal</keyword>
<evidence type="ECO:0000256" key="1">
    <source>
        <dbReference type="SAM" id="MobiDB-lite"/>
    </source>
</evidence>
<feature type="region of interest" description="Disordered" evidence="1">
    <location>
        <begin position="45"/>
        <end position="74"/>
    </location>
</feature>
<dbReference type="RefSeq" id="WP_283203324.1">
    <property type="nucleotide sequence ID" value="NZ_JASGCB010000007.1"/>
</dbReference>
<dbReference type="EMBL" id="JASGCB010000007">
    <property type="protein sequence ID" value="MDI9259786.1"/>
    <property type="molecule type" value="Genomic_DNA"/>
</dbReference>
<evidence type="ECO:0000313" key="4">
    <source>
        <dbReference type="Proteomes" id="UP001529245"/>
    </source>
</evidence>
<name>A0ABT6XXH8_ALISE</name>
<evidence type="ECO:0000256" key="2">
    <source>
        <dbReference type="SAM" id="SignalP"/>
    </source>
</evidence>
<evidence type="ECO:0000313" key="3">
    <source>
        <dbReference type="EMBL" id="MDI9259786.1"/>
    </source>
</evidence>
<feature type="compositionally biased region" description="Basic and acidic residues" evidence="1">
    <location>
        <begin position="55"/>
        <end position="65"/>
    </location>
</feature>
<evidence type="ECO:0008006" key="5">
    <source>
        <dbReference type="Google" id="ProtNLM"/>
    </source>
</evidence>
<gene>
    <name evidence="3" type="ORF">QID03_06250</name>
</gene>
<accession>A0ABT6XXH8</accession>
<keyword evidence="4" id="KW-1185">Reference proteome</keyword>
<dbReference type="Proteomes" id="UP001529245">
    <property type="component" value="Unassembled WGS sequence"/>
</dbReference>
<reference evidence="3 4" key="1">
    <citation type="submission" date="2023-04" db="EMBL/GenBank/DDBJ databases">
        <title>A. sendaiensis sub sp. chiapanensis a novel subspecie with specific adaptation in bacterial cell wall isolated from an active volcano.</title>
        <authorList>
            <person name="Alvarez Gutierrez P.E."/>
            <person name="Ortiz Cortes L.Y."/>
        </authorList>
    </citation>
    <scope>NUCLEOTIDE SEQUENCE [LARGE SCALE GENOMIC DNA]</scope>
    <source>
        <strain evidence="3 4">PA2</strain>
    </source>
</reference>
<sequence>MNRKSMLYVLGVAAAAAMMVTGCGTAASANNTTSSGAASTAVTVKHDHKGASASTHKENKTEAKSSGKAAETAKSSVTLTAPAAGTSVTAGAALKVDGRVSSNLVKKDVQITLTNSEKKVLVQKIIGTNAAGDFAETLTLPKDLGKAGAELTLSVSVVGEGSVTSVVTLHVK</sequence>
<feature type="signal peptide" evidence="2">
    <location>
        <begin position="1"/>
        <end position="29"/>
    </location>
</feature>